<evidence type="ECO:0000256" key="1">
    <source>
        <dbReference type="SAM" id="MobiDB-lite"/>
    </source>
</evidence>
<accession>A0A0A5HT02</accession>
<proteinExistence type="predicted"/>
<dbReference type="OrthoDB" id="5906607at2"/>
<feature type="region of interest" description="Disordered" evidence="1">
    <location>
        <begin position="41"/>
        <end position="119"/>
    </location>
</feature>
<sequence length="518" mass="58005">MKKRVTAAIVTLGAFIGWCVLPLQVSTHTAPDEIKPRRQVLTLTPTPSATAKDQVKGPRAVEVAKQPNPSATSESTPPDEPVKEPQEAFQDEHLPLEESVEPTTSTLITRDTQVHMASRENSPPFIVEEEYQRLLTLINQWPLTVGEPAQLKLNISNLFDDPDNDLLATRISLNLAGMSMSGGPILTISGTPASTSNPSLTISARESAQFEENWISARFALPLHDRLAHAQHPLEGDILYRLETTHELNGQFTLYEVVYCQAFQFTQQEVYFAASNNKTSCPTESQLQKIGSYYLDGDKLIMASQLSSLDADQIWTLKHQYSSNVSPEVSNYLVAVDNGRQFESYTMQKSRAEMERRLTAVTGQKQFQLTQFDYLLPLPDDQYLPIEVGNYLYDYGHQVVGPNSETVDSDLNLVAPQHNLSCAQIAKWYQMDVVGGLGEYGIDIISSSDRTIPDHNVECVEFQSNSVTGRISIAFDGAYTPYDKFAEGEIYSYILRPYPQYAERLEELKINMIYRSTP</sequence>
<feature type="compositionally biased region" description="Basic and acidic residues" evidence="1">
    <location>
        <begin position="80"/>
        <end position="96"/>
    </location>
</feature>
<feature type="compositionally biased region" description="Polar residues" evidence="1">
    <location>
        <begin position="101"/>
        <end position="111"/>
    </location>
</feature>
<name>A0A0A5HT02_PHOS4</name>
<evidence type="ECO:0000313" key="2">
    <source>
        <dbReference type="EMBL" id="KGY07440.1"/>
    </source>
</evidence>
<dbReference type="Proteomes" id="UP000030451">
    <property type="component" value="Unassembled WGS sequence"/>
</dbReference>
<reference evidence="2 3" key="1">
    <citation type="submission" date="2014-10" db="EMBL/GenBank/DDBJ databases">
        <title>Genome sequencing of Vibrio sinaloensis T08.</title>
        <authorList>
            <person name="Chan K.-G."/>
            <person name="Mohamad N.I."/>
        </authorList>
    </citation>
    <scope>NUCLEOTIDE SEQUENCE [LARGE SCALE GENOMIC DNA]</scope>
    <source>
        <strain evidence="2 3">T08</strain>
    </source>
</reference>
<protein>
    <submittedName>
        <fullName evidence="2">Uncharacterized protein</fullName>
    </submittedName>
</protein>
<feature type="compositionally biased region" description="Polar residues" evidence="1">
    <location>
        <begin position="41"/>
        <end position="51"/>
    </location>
</feature>
<dbReference type="EMBL" id="JRWP01000045">
    <property type="protein sequence ID" value="KGY07440.1"/>
    <property type="molecule type" value="Genomic_DNA"/>
</dbReference>
<organism evidence="2 3">
    <name type="scientific">Photobacterium sp. (strain ATCC 43367)</name>
    <dbReference type="NCBI Taxonomy" id="379097"/>
    <lineage>
        <taxon>Bacteria</taxon>
        <taxon>Pseudomonadati</taxon>
        <taxon>Pseudomonadota</taxon>
        <taxon>Gammaproteobacteria</taxon>
        <taxon>Vibrionales</taxon>
        <taxon>Vibrionaceae</taxon>
        <taxon>Vibrio</taxon>
        <taxon>Vibrio oreintalis group</taxon>
    </lineage>
</organism>
<comment type="caution">
    <text evidence="2">The sequence shown here is derived from an EMBL/GenBank/DDBJ whole genome shotgun (WGS) entry which is preliminary data.</text>
</comment>
<evidence type="ECO:0000313" key="3">
    <source>
        <dbReference type="Proteomes" id="UP000030451"/>
    </source>
</evidence>
<dbReference type="AlphaFoldDB" id="A0A0A5HT02"/>
<gene>
    <name evidence="2" type="ORF">NM06_17450</name>
</gene>
<dbReference type="STRING" id="379097.SE23_09465"/>
<feature type="compositionally biased region" description="Polar residues" evidence="1">
    <location>
        <begin position="67"/>
        <end position="76"/>
    </location>
</feature>
<dbReference type="RefSeq" id="WP_038192515.1">
    <property type="nucleotide sequence ID" value="NZ_JRWP01000045.1"/>
</dbReference>